<sequence>MQLLGLAFIAVALIGFNFGDNYAIALLVIGCITTCMYLIADGRKASARAEVNEFTLDA</sequence>
<organism evidence="2 3">
    <name type="scientific">Spartinivicinus poritis</name>
    <dbReference type="NCBI Taxonomy" id="2994640"/>
    <lineage>
        <taxon>Bacteria</taxon>
        <taxon>Pseudomonadati</taxon>
        <taxon>Pseudomonadota</taxon>
        <taxon>Gammaproteobacteria</taxon>
        <taxon>Oceanospirillales</taxon>
        <taxon>Zooshikellaceae</taxon>
        <taxon>Spartinivicinus</taxon>
    </lineage>
</organism>
<keyword evidence="1" id="KW-0472">Membrane</keyword>
<gene>
    <name evidence="2" type="ORF">ORQ98_26165</name>
</gene>
<keyword evidence="1" id="KW-1133">Transmembrane helix</keyword>
<protein>
    <submittedName>
        <fullName evidence="2">Uncharacterized protein</fullName>
    </submittedName>
</protein>
<evidence type="ECO:0000256" key="1">
    <source>
        <dbReference type="SAM" id="Phobius"/>
    </source>
</evidence>
<evidence type="ECO:0000313" key="3">
    <source>
        <dbReference type="Proteomes" id="UP001528823"/>
    </source>
</evidence>
<dbReference type="EMBL" id="JAPMOU010000064">
    <property type="protein sequence ID" value="MDE1465452.1"/>
    <property type="molecule type" value="Genomic_DNA"/>
</dbReference>
<keyword evidence="3" id="KW-1185">Reference proteome</keyword>
<reference evidence="2 3" key="1">
    <citation type="submission" date="2022-11" db="EMBL/GenBank/DDBJ databases">
        <title>Spartinivicinus poritis sp. nov., isolated from scleractinian coral Porites lutea.</title>
        <authorList>
            <person name="Zhang G."/>
            <person name="Cai L."/>
            <person name="Wei Q."/>
        </authorList>
    </citation>
    <scope>NUCLEOTIDE SEQUENCE [LARGE SCALE GENOMIC DNA]</scope>
    <source>
        <strain evidence="2 3">A2-2</strain>
    </source>
</reference>
<dbReference type="Proteomes" id="UP001528823">
    <property type="component" value="Unassembled WGS sequence"/>
</dbReference>
<keyword evidence="1" id="KW-0812">Transmembrane</keyword>
<dbReference type="RefSeq" id="WP_274691759.1">
    <property type="nucleotide sequence ID" value="NZ_JAPMOU010000064.1"/>
</dbReference>
<comment type="caution">
    <text evidence="2">The sequence shown here is derived from an EMBL/GenBank/DDBJ whole genome shotgun (WGS) entry which is preliminary data.</text>
</comment>
<proteinExistence type="predicted"/>
<feature type="transmembrane region" description="Helical" evidence="1">
    <location>
        <begin position="22"/>
        <end position="40"/>
    </location>
</feature>
<accession>A0ABT5UGL1</accession>
<name>A0ABT5UGL1_9GAMM</name>
<evidence type="ECO:0000313" key="2">
    <source>
        <dbReference type="EMBL" id="MDE1465452.1"/>
    </source>
</evidence>